<protein>
    <recommendedName>
        <fullName evidence="3">Class I SAM-dependent methyltransferase</fullName>
    </recommendedName>
</protein>
<dbReference type="GO" id="GO:0008168">
    <property type="term" value="F:methyltransferase activity"/>
    <property type="evidence" value="ECO:0007669"/>
    <property type="project" value="TreeGrafter"/>
</dbReference>
<dbReference type="InterPro" id="IPR029063">
    <property type="entry name" value="SAM-dependent_MTases_sf"/>
</dbReference>
<dbReference type="PANTHER" id="PTHR43675">
    <property type="entry name" value="ARSENITE METHYLTRANSFERASE"/>
    <property type="match status" value="1"/>
</dbReference>
<comment type="caution">
    <text evidence="1">The sequence shown here is derived from an EMBL/GenBank/DDBJ whole genome shotgun (WGS) entry which is preliminary data.</text>
</comment>
<accession>A0A2M7QE85</accession>
<dbReference type="InterPro" id="IPR026669">
    <property type="entry name" value="Arsenite_MeTrfase-like"/>
</dbReference>
<reference evidence="2" key="1">
    <citation type="submission" date="2017-09" db="EMBL/GenBank/DDBJ databases">
        <title>Depth-based differentiation of microbial function through sediment-hosted aquifers and enrichment of novel symbionts in the deep terrestrial subsurface.</title>
        <authorList>
            <person name="Probst A.J."/>
            <person name="Ladd B."/>
            <person name="Jarett J.K."/>
            <person name="Geller-Mcgrath D.E."/>
            <person name="Sieber C.M.K."/>
            <person name="Emerson J.B."/>
            <person name="Anantharaman K."/>
            <person name="Thomas B.C."/>
            <person name="Malmstrom R."/>
            <person name="Stieglmeier M."/>
            <person name="Klingl A."/>
            <person name="Woyke T."/>
            <person name="Ryan C.M."/>
            <person name="Banfield J.F."/>
        </authorList>
    </citation>
    <scope>NUCLEOTIDE SEQUENCE [LARGE SCALE GENOMIC DNA]</scope>
</reference>
<dbReference type="AlphaFoldDB" id="A0A2M7QE85"/>
<dbReference type="EMBL" id="PFLF01000042">
    <property type="protein sequence ID" value="PIY69227.1"/>
    <property type="molecule type" value="Genomic_DNA"/>
</dbReference>
<dbReference type="Gene3D" id="3.40.50.150">
    <property type="entry name" value="Vaccinia Virus protein VP39"/>
    <property type="match status" value="1"/>
</dbReference>
<gene>
    <name evidence="1" type="ORF">COY90_01705</name>
</gene>
<evidence type="ECO:0000313" key="2">
    <source>
        <dbReference type="Proteomes" id="UP000230108"/>
    </source>
</evidence>
<proteinExistence type="predicted"/>
<dbReference type="PANTHER" id="PTHR43675:SF1">
    <property type="entry name" value="RIKEN CDNA 2700097O09 GENE"/>
    <property type="match status" value="1"/>
</dbReference>
<evidence type="ECO:0008006" key="3">
    <source>
        <dbReference type="Google" id="ProtNLM"/>
    </source>
</evidence>
<name>A0A2M7QE85_9BACT</name>
<dbReference type="Pfam" id="PF13489">
    <property type="entry name" value="Methyltransf_23"/>
    <property type="match status" value="1"/>
</dbReference>
<dbReference type="Proteomes" id="UP000230108">
    <property type="component" value="Unassembled WGS sequence"/>
</dbReference>
<dbReference type="SUPFAM" id="SSF53335">
    <property type="entry name" value="S-adenosyl-L-methionine-dependent methyltransferases"/>
    <property type="match status" value="1"/>
</dbReference>
<organism evidence="1 2">
    <name type="scientific">Candidatus Roizmanbacteria bacterium CG_4_10_14_0_8_um_filter_39_9</name>
    <dbReference type="NCBI Taxonomy" id="1974829"/>
    <lineage>
        <taxon>Bacteria</taxon>
        <taxon>Candidatus Roizmaniibacteriota</taxon>
    </lineage>
</organism>
<evidence type="ECO:0000313" key="1">
    <source>
        <dbReference type="EMBL" id="PIY69227.1"/>
    </source>
</evidence>
<sequence length="237" mass="27134">MTYLSQLSEGANKLTFVRKQEYIHFNFGQIINNRLKQKNCTILEIGPGLGEFVAYCNERGASSIDIIDSEKTVLDFVSAKYNIRNPILSKDVDSIESKLGNYNIIVMTQVLEHIPKKNHLTYLQILYTHLKKDGVILITVPNIGNPLAIFERYYDYTHETAFTEHSLLQLTDFAQLNKANVRVQAFKIPTYNAINIVRTIFQFFLHGLFKIIFIINGGVYPKILTTNITLIIEKNGK</sequence>